<accession>A0A9Q3GFW2</accession>
<dbReference type="AlphaFoldDB" id="A0A9Q3GFW2"/>
<evidence type="ECO:0000313" key="2">
    <source>
        <dbReference type="Proteomes" id="UP000765509"/>
    </source>
</evidence>
<sequence>MCVTDNGTEFVNQAKESYKLDEICHIVCQTLMKDCKDPSLCTKLDEIWKKAHDEGRFHLLEGTLYHRTKNTFSMTPTDRVLINTILHEFNDSVVSGDLSERGTLERLKNSFGGQIGERMLQNISRIVKDYKKKMEPQARNFEW</sequence>
<gene>
    <name evidence="1" type="ORF">O181_005444</name>
</gene>
<reference evidence="1" key="1">
    <citation type="submission" date="2021-03" db="EMBL/GenBank/DDBJ databases">
        <title>Draft genome sequence of rust myrtle Austropuccinia psidii MF-1, a brazilian biotype.</title>
        <authorList>
            <person name="Quecine M.C."/>
            <person name="Pachon D.M.R."/>
            <person name="Bonatelli M.L."/>
            <person name="Correr F.H."/>
            <person name="Franceschini L.M."/>
            <person name="Leite T.F."/>
            <person name="Margarido G.R.A."/>
            <person name="Almeida C.A."/>
            <person name="Ferrarezi J.A."/>
            <person name="Labate C.A."/>
        </authorList>
    </citation>
    <scope>NUCLEOTIDE SEQUENCE</scope>
    <source>
        <strain evidence="1">MF-1</strain>
    </source>
</reference>
<proteinExistence type="predicted"/>
<keyword evidence="2" id="KW-1185">Reference proteome</keyword>
<dbReference type="OrthoDB" id="7789233at2759"/>
<dbReference type="Proteomes" id="UP000765509">
    <property type="component" value="Unassembled WGS sequence"/>
</dbReference>
<evidence type="ECO:0000313" key="1">
    <source>
        <dbReference type="EMBL" id="MBW0465729.1"/>
    </source>
</evidence>
<protein>
    <submittedName>
        <fullName evidence="1">Uncharacterized protein</fullName>
    </submittedName>
</protein>
<name>A0A9Q3GFW2_9BASI</name>
<comment type="caution">
    <text evidence="1">The sequence shown here is derived from an EMBL/GenBank/DDBJ whole genome shotgun (WGS) entry which is preliminary data.</text>
</comment>
<dbReference type="EMBL" id="AVOT02001111">
    <property type="protein sequence ID" value="MBW0465729.1"/>
    <property type="molecule type" value="Genomic_DNA"/>
</dbReference>
<organism evidence="1 2">
    <name type="scientific">Austropuccinia psidii MF-1</name>
    <dbReference type="NCBI Taxonomy" id="1389203"/>
    <lineage>
        <taxon>Eukaryota</taxon>
        <taxon>Fungi</taxon>
        <taxon>Dikarya</taxon>
        <taxon>Basidiomycota</taxon>
        <taxon>Pucciniomycotina</taxon>
        <taxon>Pucciniomycetes</taxon>
        <taxon>Pucciniales</taxon>
        <taxon>Sphaerophragmiaceae</taxon>
        <taxon>Austropuccinia</taxon>
    </lineage>
</organism>